<keyword evidence="4" id="KW-0560">Oxidoreductase</keyword>
<dbReference type="InterPro" id="IPR001128">
    <property type="entry name" value="Cyt_P450"/>
</dbReference>
<proteinExistence type="inferred from homology"/>
<name>A0AAW2PF66_9LAMI</name>
<comment type="similarity">
    <text evidence="2">Belongs to the cytochrome P450 family.</text>
</comment>
<evidence type="ECO:0000256" key="2">
    <source>
        <dbReference type="ARBA" id="ARBA00010617"/>
    </source>
</evidence>
<dbReference type="GO" id="GO:0005506">
    <property type="term" value="F:iron ion binding"/>
    <property type="evidence" value="ECO:0007669"/>
    <property type="project" value="InterPro"/>
</dbReference>
<sequence>MKFYMSTVAIQHKAPVEHDILPTGHRVEPNTITLLSFHSMGRMESIWGKDCLQYKPGRWISETGRIRIEPSYKFTAFNAGPKELFGKGDVLHPNVNRCSSHH</sequence>
<dbReference type="PANTHER" id="PTHR24296">
    <property type="entry name" value="CYTOCHROME P450"/>
    <property type="match status" value="1"/>
</dbReference>
<gene>
    <name evidence="6" type="ORF">Sangu_0921900</name>
</gene>
<dbReference type="Pfam" id="PF00067">
    <property type="entry name" value="p450"/>
    <property type="match status" value="1"/>
</dbReference>
<evidence type="ECO:0000256" key="1">
    <source>
        <dbReference type="ARBA" id="ARBA00001971"/>
    </source>
</evidence>
<comment type="cofactor">
    <cofactor evidence="1">
        <name>heme</name>
        <dbReference type="ChEBI" id="CHEBI:30413"/>
    </cofactor>
</comment>
<evidence type="ECO:0000256" key="3">
    <source>
        <dbReference type="ARBA" id="ARBA00022723"/>
    </source>
</evidence>
<dbReference type="GO" id="GO:0004497">
    <property type="term" value="F:monooxygenase activity"/>
    <property type="evidence" value="ECO:0007669"/>
    <property type="project" value="InterPro"/>
</dbReference>
<dbReference type="AlphaFoldDB" id="A0AAW2PF66"/>
<keyword evidence="3" id="KW-0479">Metal-binding</keyword>
<dbReference type="Gene3D" id="1.10.630.10">
    <property type="entry name" value="Cytochrome P450"/>
    <property type="match status" value="1"/>
</dbReference>
<comment type="caution">
    <text evidence="6">The sequence shown here is derived from an EMBL/GenBank/DDBJ whole genome shotgun (WGS) entry which is preliminary data.</text>
</comment>
<protein>
    <submittedName>
        <fullName evidence="6">Alkane hydroxylase MAH1</fullName>
    </submittedName>
</protein>
<reference evidence="6" key="2">
    <citation type="journal article" date="2024" name="Plant">
        <title>Genomic evolution and insights into agronomic trait innovations of Sesamum species.</title>
        <authorList>
            <person name="Miao H."/>
            <person name="Wang L."/>
            <person name="Qu L."/>
            <person name="Liu H."/>
            <person name="Sun Y."/>
            <person name="Le M."/>
            <person name="Wang Q."/>
            <person name="Wei S."/>
            <person name="Zheng Y."/>
            <person name="Lin W."/>
            <person name="Duan Y."/>
            <person name="Cao H."/>
            <person name="Xiong S."/>
            <person name="Wang X."/>
            <person name="Wei L."/>
            <person name="Li C."/>
            <person name="Ma Q."/>
            <person name="Ju M."/>
            <person name="Zhao R."/>
            <person name="Li G."/>
            <person name="Mu C."/>
            <person name="Tian Q."/>
            <person name="Mei H."/>
            <person name="Zhang T."/>
            <person name="Gao T."/>
            <person name="Zhang H."/>
        </authorList>
    </citation>
    <scope>NUCLEOTIDE SEQUENCE</scope>
    <source>
        <strain evidence="6">G01</strain>
    </source>
</reference>
<dbReference type="InterPro" id="IPR036396">
    <property type="entry name" value="Cyt_P450_sf"/>
</dbReference>
<dbReference type="EMBL" id="JACGWK010000005">
    <property type="protein sequence ID" value="KAL0353406.1"/>
    <property type="molecule type" value="Genomic_DNA"/>
</dbReference>
<keyword evidence="5" id="KW-0408">Iron</keyword>
<evidence type="ECO:0000256" key="5">
    <source>
        <dbReference type="ARBA" id="ARBA00023004"/>
    </source>
</evidence>
<evidence type="ECO:0000313" key="6">
    <source>
        <dbReference type="EMBL" id="KAL0353406.1"/>
    </source>
</evidence>
<organism evidence="6">
    <name type="scientific">Sesamum angustifolium</name>
    <dbReference type="NCBI Taxonomy" id="2727405"/>
    <lineage>
        <taxon>Eukaryota</taxon>
        <taxon>Viridiplantae</taxon>
        <taxon>Streptophyta</taxon>
        <taxon>Embryophyta</taxon>
        <taxon>Tracheophyta</taxon>
        <taxon>Spermatophyta</taxon>
        <taxon>Magnoliopsida</taxon>
        <taxon>eudicotyledons</taxon>
        <taxon>Gunneridae</taxon>
        <taxon>Pentapetalae</taxon>
        <taxon>asterids</taxon>
        <taxon>lamiids</taxon>
        <taxon>Lamiales</taxon>
        <taxon>Pedaliaceae</taxon>
        <taxon>Sesamum</taxon>
    </lineage>
</organism>
<accession>A0AAW2PF66</accession>
<dbReference type="GO" id="GO:0020037">
    <property type="term" value="F:heme binding"/>
    <property type="evidence" value="ECO:0007669"/>
    <property type="project" value="InterPro"/>
</dbReference>
<reference evidence="6" key="1">
    <citation type="submission" date="2020-06" db="EMBL/GenBank/DDBJ databases">
        <authorList>
            <person name="Li T."/>
            <person name="Hu X."/>
            <person name="Zhang T."/>
            <person name="Song X."/>
            <person name="Zhang H."/>
            <person name="Dai N."/>
            <person name="Sheng W."/>
            <person name="Hou X."/>
            <person name="Wei L."/>
        </authorList>
    </citation>
    <scope>NUCLEOTIDE SEQUENCE</scope>
    <source>
        <strain evidence="6">G01</strain>
        <tissue evidence="6">Leaf</tissue>
    </source>
</reference>
<dbReference type="SUPFAM" id="SSF48264">
    <property type="entry name" value="Cytochrome P450"/>
    <property type="match status" value="1"/>
</dbReference>
<evidence type="ECO:0000256" key="4">
    <source>
        <dbReference type="ARBA" id="ARBA00023002"/>
    </source>
</evidence>
<dbReference type="GO" id="GO:0016705">
    <property type="term" value="F:oxidoreductase activity, acting on paired donors, with incorporation or reduction of molecular oxygen"/>
    <property type="evidence" value="ECO:0007669"/>
    <property type="project" value="InterPro"/>
</dbReference>